<comment type="similarity">
    <text evidence="1">Belongs to the ATP-dependent AMP-binding enzyme family.</text>
</comment>
<dbReference type="InterPro" id="IPR045851">
    <property type="entry name" value="AMP-bd_C_sf"/>
</dbReference>
<keyword evidence="2 5" id="KW-0436">Ligase</keyword>
<dbReference type="GO" id="GO:0031956">
    <property type="term" value="F:medium-chain fatty acid-CoA ligase activity"/>
    <property type="evidence" value="ECO:0007669"/>
    <property type="project" value="TreeGrafter"/>
</dbReference>
<dbReference type="InterPro" id="IPR025110">
    <property type="entry name" value="AMP-bd_C"/>
</dbReference>
<accession>A0A401YNJ1</accession>
<dbReference type="Gene3D" id="3.40.50.12780">
    <property type="entry name" value="N-terminal domain of ligase-like"/>
    <property type="match status" value="1"/>
</dbReference>
<gene>
    <name evidence="5" type="primary">fadD</name>
    <name evidence="5" type="ORF">EHYA_03845</name>
</gene>
<dbReference type="PANTHER" id="PTHR43201:SF5">
    <property type="entry name" value="MEDIUM-CHAIN ACYL-COA LIGASE ACSF2, MITOCHONDRIAL"/>
    <property type="match status" value="1"/>
</dbReference>
<protein>
    <submittedName>
        <fullName evidence="5">Long-chain-fatty-acid--CoA ligase</fullName>
    </submittedName>
</protein>
<feature type="domain" description="AMP-binding enzyme C-terminal" evidence="4">
    <location>
        <begin position="406"/>
        <end position="481"/>
    </location>
</feature>
<proteinExistence type="inferred from homology"/>
<evidence type="ECO:0000256" key="1">
    <source>
        <dbReference type="ARBA" id="ARBA00006432"/>
    </source>
</evidence>
<dbReference type="PANTHER" id="PTHR43201">
    <property type="entry name" value="ACYL-COA SYNTHETASE"/>
    <property type="match status" value="1"/>
</dbReference>
<name>A0A401YNJ1_9ACTN</name>
<dbReference type="InterPro" id="IPR020845">
    <property type="entry name" value="AMP-binding_CS"/>
</dbReference>
<dbReference type="RefSeq" id="WP_126638225.1">
    <property type="nucleotide sequence ID" value="NZ_BIFH01000019.1"/>
</dbReference>
<dbReference type="AlphaFoldDB" id="A0A401YNJ1"/>
<dbReference type="OrthoDB" id="9803968at2"/>
<evidence type="ECO:0000256" key="2">
    <source>
        <dbReference type="ARBA" id="ARBA00022598"/>
    </source>
</evidence>
<dbReference type="EMBL" id="BIFH01000019">
    <property type="protein sequence ID" value="GCD96161.1"/>
    <property type="molecule type" value="Genomic_DNA"/>
</dbReference>
<dbReference type="SUPFAM" id="SSF56801">
    <property type="entry name" value="Acetyl-CoA synthetase-like"/>
    <property type="match status" value="1"/>
</dbReference>
<feature type="domain" description="AMP-dependent synthetase/ligase" evidence="3">
    <location>
        <begin position="9"/>
        <end position="356"/>
    </location>
</feature>
<dbReference type="Pfam" id="PF00501">
    <property type="entry name" value="AMP-binding"/>
    <property type="match status" value="1"/>
</dbReference>
<evidence type="ECO:0000259" key="3">
    <source>
        <dbReference type="Pfam" id="PF00501"/>
    </source>
</evidence>
<comment type="caution">
    <text evidence="5">The sequence shown here is derived from an EMBL/GenBank/DDBJ whole genome shotgun (WGS) entry which is preliminary data.</text>
</comment>
<dbReference type="InterPro" id="IPR042099">
    <property type="entry name" value="ANL_N_sf"/>
</dbReference>
<dbReference type="PROSITE" id="PS00455">
    <property type="entry name" value="AMP_BINDING"/>
    <property type="match status" value="1"/>
</dbReference>
<dbReference type="GO" id="GO:0006631">
    <property type="term" value="P:fatty acid metabolic process"/>
    <property type="evidence" value="ECO:0007669"/>
    <property type="project" value="TreeGrafter"/>
</dbReference>
<sequence length="499" mass="53376">MVNVASLVWRKADASPRSPAVRSGSVELTFGQLREASGRVATAAHRAGVGPLDRVVLVVPTVPEFPIVYYGLHTLGATVVTLNTMATPAEIGHVLQDARPSLVIAWEGISESAEVAAATAGVPFWRIGPGAHFEVPPRLEAWEHQPDDTAIILYTSGTTGRPKGAELTAANLVANAVEFAKVSGIGSRDRVGTALPLFHVYGQAVIMNTTLVAGGSLTLCERFQPRAMLELVRDGRLTALGAVPTMWIAMLREAGAFRPADFERFRLGTSGGATIPVEVLRAYEERLGCTLLEGYGLSETTGVAAFNDIHKPRKAGTVGVAMPGAELQIRKDGTVLGPDDVGEVYIRGTTVMKGYWNRPEATRSELVDGWLRTGDLGCIDAEGYLTIVGRTKELIIRGGYNVYPREVEEVLYRHPDIVEAAVLGVPDDYYGEEVGAAIVLRPGAAPDPEGLKTWAKSQLSAYKVPHLIAFVDELPKGSTGKILKRSIDPGLLRESAGRA</sequence>
<evidence type="ECO:0000259" key="4">
    <source>
        <dbReference type="Pfam" id="PF13193"/>
    </source>
</evidence>
<evidence type="ECO:0000313" key="6">
    <source>
        <dbReference type="Proteomes" id="UP000286931"/>
    </source>
</evidence>
<dbReference type="Gene3D" id="3.30.300.30">
    <property type="match status" value="1"/>
</dbReference>
<dbReference type="Proteomes" id="UP000286931">
    <property type="component" value="Unassembled WGS sequence"/>
</dbReference>
<evidence type="ECO:0000313" key="5">
    <source>
        <dbReference type="EMBL" id="GCD96161.1"/>
    </source>
</evidence>
<dbReference type="Pfam" id="PF13193">
    <property type="entry name" value="AMP-binding_C"/>
    <property type="match status" value="1"/>
</dbReference>
<reference evidence="5 6" key="1">
    <citation type="submission" date="2018-12" db="EMBL/GenBank/DDBJ databases">
        <title>Draft genome sequence of Embleya hyalina NBRC 13850T.</title>
        <authorList>
            <person name="Komaki H."/>
            <person name="Hosoyama A."/>
            <person name="Kimura A."/>
            <person name="Ichikawa N."/>
            <person name="Tamura T."/>
        </authorList>
    </citation>
    <scope>NUCLEOTIDE SEQUENCE [LARGE SCALE GENOMIC DNA]</scope>
    <source>
        <strain evidence="5 6">NBRC 13850</strain>
    </source>
</reference>
<dbReference type="InterPro" id="IPR000873">
    <property type="entry name" value="AMP-dep_synth/lig_dom"/>
</dbReference>
<dbReference type="FunFam" id="3.30.300.30:FF:000008">
    <property type="entry name" value="2,3-dihydroxybenzoate-AMP ligase"/>
    <property type="match status" value="1"/>
</dbReference>
<keyword evidence="6" id="KW-1185">Reference proteome</keyword>
<organism evidence="5 6">
    <name type="scientific">Embleya hyalina</name>
    <dbReference type="NCBI Taxonomy" id="516124"/>
    <lineage>
        <taxon>Bacteria</taxon>
        <taxon>Bacillati</taxon>
        <taxon>Actinomycetota</taxon>
        <taxon>Actinomycetes</taxon>
        <taxon>Kitasatosporales</taxon>
        <taxon>Streptomycetaceae</taxon>
        <taxon>Embleya</taxon>
    </lineage>
</organism>